<dbReference type="GO" id="GO:0003700">
    <property type="term" value="F:DNA-binding transcription factor activity"/>
    <property type="evidence" value="ECO:0007669"/>
    <property type="project" value="TreeGrafter"/>
</dbReference>
<dbReference type="SMART" id="SM00354">
    <property type="entry name" value="HTH_LACI"/>
    <property type="match status" value="1"/>
</dbReference>
<dbReference type="InterPro" id="IPR000843">
    <property type="entry name" value="HTH_LacI"/>
</dbReference>
<dbReference type="InterPro" id="IPR046335">
    <property type="entry name" value="LacI/GalR-like_sensor"/>
</dbReference>
<dbReference type="PROSITE" id="PS50932">
    <property type="entry name" value="HTH_LACI_2"/>
    <property type="match status" value="1"/>
</dbReference>
<evidence type="ECO:0000256" key="1">
    <source>
        <dbReference type="ARBA" id="ARBA00023015"/>
    </source>
</evidence>
<proteinExistence type="predicted"/>
<dbReference type="CDD" id="cd06267">
    <property type="entry name" value="PBP1_LacI_sugar_binding-like"/>
    <property type="match status" value="1"/>
</dbReference>
<feature type="domain" description="HTH lacI-type" evidence="4">
    <location>
        <begin position="21"/>
        <end position="75"/>
    </location>
</feature>
<accession>A0A918S336</accession>
<gene>
    <name evidence="5" type="primary">lacI</name>
    <name evidence="5" type="ORF">GCM10007989_16750</name>
</gene>
<evidence type="ECO:0000259" key="4">
    <source>
        <dbReference type="PROSITE" id="PS50932"/>
    </source>
</evidence>
<dbReference type="GO" id="GO:0000976">
    <property type="term" value="F:transcription cis-regulatory region binding"/>
    <property type="evidence" value="ECO:0007669"/>
    <property type="project" value="TreeGrafter"/>
</dbReference>
<dbReference type="InterPro" id="IPR010982">
    <property type="entry name" value="Lambda_DNA-bd_dom_sf"/>
</dbReference>
<dbReference type="SUPFAM" id="SSF47413">
    <property type="entry name" value="lambda repressor-like DNA-binding domains"/>
    <property type="match status" value="1"/>
</dbReference>
<dbReference type="EMBL" id="BMZE01000002">
    <property type="protein sequence ID" value="GHA22038.1"/>
    <property type="molecule type" value="Genomic_DNA"/>
</dbReference>
<keyword evidence="3" id="KW-0804">Transcription</keyword>
<dbReference type="Pfam" id="PF13377">
    <property type="entry name" value="Peripla_BP_3"/>
    <property type="match status" value="1"/>
</dbReference>
<dbReference type="Gene3D" id="1.10.260.40">
    <property type="entry name" value="lambda repressor-like DNA-binding domains"/>
    <property type="match status" value="1"/>
</dbReference>
<dbReference type="Pfam" id="PF00356">
    <property type="entry name" value="LacI"/>
    <property type="match status" value="1"/>
</dbReference>
<dbReference type="Gene3D" id="3.40.50.2300">
    <property type="match status" value="2"/>
</dbReference>
<dbReference type="RefSeq" id="WP_189425205.1">
    <property type="nucleotide sequence ID" value="NZ_BMZE01000002.1"/>
</dbReference>
<dbReference type="Proteomes" id="UP000646579">
    <property type="component" value="Unassembled WGS sequence"/>
</dbReference>
<evidence type="ECO:0000313" key="6">
    <source>
        <dbReference type="Proteomes" id="UP000646579"/>
    </source>
</evidence>
<dbReference type="SUPFAM" id="SSF53822">
    <property type="entry name" value="Periplasmic binding protein-like I"/>
    <property type="match status" value="1"/>
</dbReference>
<dbReference type="AlphaFoldDB" id="A0A918S336"/>
<evidence type="ECO:0000313" key="5">
    <source>
        <dbReference type="EMBL" id="GHA22038.1"/>
    </source>
</evidence>
<reference evidence="5" key="2">
    <citation type="submission" date="2020-09" db="EMBL/GenBank/DDBJ databases">
        <authorList>
            <person name="Sun Q."/>
            <person name="Kim S."/>
        </authorList>
    </citation>
    <scope>NUCLEOTIDE SEQUENCE</scope>
    <source>
        <strain evidence="5">KCTC 32437</strain>
    </source>
</reference>
<evidence type="ECO:0000256" key="3">
    <source>
        <dbReference type="ARBA" id="ARBA00023163"/>
    </source>
</evidence>
<sequence length="349" mass="38417">MDNTFAPPLKKSRAKPAPARVTIRTVAEDAGVSVSAVSKVLRNAYGVSDGLRARVMASIEKLDYRPSASARGMRGQSYTLGVLLTDIRNVFFAEIMEGINDTLAPTPYQPLLGVSQLRRRVERSLVDAIIDRQMDGLILVAPRMPLPEIEDVAKRLPTVVIGSHPAGTSRFDTVNNDDILGGEAVVDYLNGLGLRRITFFTLTEPDDDDDENTVMMHRERGYVSAMTRLGLDVNIERAAHDTVAEAARRLVASKDRPEAIFCWGDAWALRVISAATDLGVRIPQDIRVVGYDNNQYCELAQNSLTSVDQSGRELGKQAARLLIERIEGRREPYHFTVTPSLIVRNSTGG</sequence>
<dbReference type="PANTHER" id="PTHR30146">
    <property type="entry name" value="LACI-RELATED TRANSCRIPTIONAL REPRESSOR"/>
    <property type="match status" value="1"/>
</dbReference>
<organism evidence="5 6">
    <name type="scientific">Devosia pacifica</name>
    <dbReference type="NCBI Taxonomy" id="1335967"/>
    <lineage>
        <taxon>Bacteria</taxon>
        <taxon>Pseudomonadati</taxon>
        <taxon>Pseudomonadota</taxon>
        <taxon>Alphaproteobacteria</taxon>
        <taxon>Hyphomicrobiales</taxon>
        <taxon>Devosiaceae</taxon>
        <taxon>Devosia</taxon>
    </lineage>
</organism>
<reference evidence="5" key="1">
    <citation type="journal article" date="2014" name="Int. J. Syst. Evol. Microbiol.">
        <title>Complete genome sequence of Corynebacterium casei LMG S-19264T (=DSM 44701T), isolated from a smear-ripened cheese.</title>
        <authorList>
            <consortium name="US DOE Joint Genome Institute (JGI-PGF)"/>
            <person name="Walter F."/>
            <person name="Albersmeier A."/>
            <person name="Kalinowski J."/>
            <person name="Ruckert C."/>
        </authorList>
    </citation>
    <scope>NUCLEOTIDE SEQUENCE</scope>
    <source>
        <strain evidence="5">KCTC 32437</strain>
    </source>
</reference>
<dbReference type="InterPro" id="IPR028082">
    <property type="entry name" value="Peripla_BP_I"/>
</dbReference>
<keyword evidence="6" id="KW-1185">Reference proteome</keyword>
<keyword evidence="1" id="KW-0805">Transcription regulation</keyword>
<keyword evidence="2" id="KW-0238">DNA-binding</keyword>
<comment type="caution">
    <text evidence="5">The sequence shown here is derived from an EMBL/GenBank/DDBJ whole genome shotgun (WGS) entry which is preliminary data.</text>
</comment>
<protein>
    <submittedName>
        <fullName evidence="5">LacI family transcriptional regulator</fullName>
    </submittedName>
</protein>
<dbReference type="PANTHER" id="PTHR30146:SF155">
    <property type="entry name" value="ALANINE RACEMASE"/>
    <property type="match status" value="1"/>
</dbReference>
<dbReference type="CDD" id="cd01392">
    <property type="entry name" value="HTH_LacI"/>
    <property type="match status" value="1"/>
</dbReference>
<evidence type="ECO:0000256" key="2">
    <source>
        <dbReference type="ARBA" id="ARBA00023125"/>
    </source>
</evidence>
<name>A0A918S336_9HYPH</name>